<evidence type="ECO:0000256" key="5">
    <source>
        <dbReference type="ARBA" id="ARBA00022840"/>
    </source>
</evidence>
<dbReference type="EMBL" id="JBEUSY010000148">
    <property type="protein sequence ID" value="KAL1244098.1"/>
    <property type="molecule type" value="Genomic_DNA"/>
</dbReference>
<evidence type="ECO:0000313" key="9">
    <source>
        <dbReference type="EMBL" id="KAL1244098.1"/>
    </source>
</evidence>
<dbReference type="PROSITE" id="PS50290">
    <property type="entry name" value="PI3_4_KINASE_3"/>
    <property type="match status" value="1"/>
</dbReference>
<dbReference type="Gene3D" id="1.10.1070.11">
    <property type="entry name" value="Phosphatidylinositol 3-/4-kinase, catalytic domain"/>
    <property type="match status" value="1"/>
</dbReference>
<comment type="caution">
    <text evidence="9">The sequence shown here is derived from an EMBL/GenBank/DDBJ whole genome shotgun (WGS) entry which is preliminary data.</text>
</comment>
<evidence type="ECO:0000313" key="10">
    <source>
        <dbReference type="Proteomes" id="UP001558632"/>
    </source>
</evidence>
<dbReference type="PANTHER" id="PTHR11139:SF71">
    <property type="entry name" value="SERINE_THREONINE-PROTEIN KINASE SMG1"/>
    <property type="match status" value="1"/>
</dbReference>
<keyword evidence="5" id="KW-0067">ATP-binding</keyword>
<sequence>LHADLAEQTKNKSWLLKMEEISPKLAEMKDTMIPIPGVFENDQPVMIKSLCRFQRCEISLFAERAEDLHLDERVSQFLNFSNILFQSSKKSLGEAVYHARSYAVTPLGQRAGLIQWVDNFVPLFLLYRKWQLRQGGKNVTRPSELFYEKLRTLLSNEGLPVKHMRNRSKCPLPILRKVLDRLIEETPRTILSDAFWLKHVTSESWWKAQVNFARSMAVVAIIGYVIGLGDRHLDNLLVNLETGEVVNIDYNVCFEKGNCCAFRRRCRFGEFRISCENVLSLLREHKNTFKTYGIGPNGLVVHSILSTIQGDMKLRKYVEQSRDWNKRFFLYRYEECKALWIENRNSFNETFKTSSEICTETDIPATENPDHSLYKFLENNQDFTGVYEEVITSYAELMSKLKKNQELNVTYSNSISQLNNLHGFRQKVDDAFSKPPQCFIELAMEFLRATGQTQKIQPYKTLESKIVPSFGALRELCNSLLDLVDAYRSAQILVPAVDRKKHRLHVWLELLESVSKCSCDSGGGGGGLEANVQQTERLLEQIGQQQQQQRGGRTSPEQFYANACRTVRMFQTVLDNGEKMPIIRAGDLKKIFANTADMGPVFIASSETALVNWLASVANEMSRLEEGNCCTKADDQGKSGEQQAHGMVSFGWMDIYLTVLKYLQSVRQLLVLPAFEKFSNQSILQRLDAGQRLFQCCVSLVEQISTSLVPTMYRMTVDNHAELSSWLMGVVDACATASTLSMDKAWQTLADEQLPVGMEWLEADNFDSHHLLDQLQRINDELRVRKPIFSHRVGDEAMTVFRHCLDSFMTIKDHLKLLLDCLPQGGGKGGNLPLPTVDYRWSTVLDFIYNYTMYRCASVAVSYAEGDQSASVSAVFVDFPDAVGTMLWKKLLLNSLPSALLNNVMDSVNNFRLSTPNDVPVSDAHPMVQQYQTDIRNFVQTVQIELTKDACEVLKNALVPLNGLVRSYAWHHETVLKRAVVDPLSSPLVVEPTCSTVLIGLNEHLDQLRNIVNELKESREELSTAAKDTISRLTWAAGANATWSSKLEEFERAKESDLGQFNIAVELCDRFILITDSLYNYESLKLDSEQLVKFDNAMVENVKLYLKQLKRYMSIAAGMDPAEIELAKLKPSQEEHVTEKWLLSISADFEKRHSEANQALTKVQDEFFVKKTNFHAITESVRLLLNEHRKFTAEARAYMKHLAFSGDEIEAKLANFFLHLQKLHTLAFSDVLRTDITSLPDTWDFSTWIEATKVAFKRAAYLTNSIFLIFDVLIDFVDPEAANSHSKARVCRLNYLILKFTVGNQSKSPNLILDVKSRSGKLNALALNAWKCVRAKLEGRNSNSEIPLSIADQVDALISDATNLDNLALMYEGWTAWV</sequence>
<dbReference type="InterPro" id="IPR003152">
    <property type="entry name" value="FATC_dom"/>
</dbReference>
<proteinExistence type="predicted"/>
<evidence type="ECO:0000256" key="1">
    <source>
        <dbReference type="ARBA" id="ARBA00012513"/>
    </source>
</evidence>
<keyword evidence="6" id="KW-0175">Coiled coil</keyword>
<keyword evidence="4 9" id="KW-0418">Kinase</keyword>
<dbReference type="PANTHER" id="PTHR11139">
    <property type="entry name" value="ATAXIA TELANGIECTASIA MUTATED ATM -RELATED"/>
    <property type="match status" value="1"/>
</dbReference>
<evidence type="ECO:0000259" key="7">
    <source>
        <dbReference type="PROSITE" id="PS50290"/>
    </source>
</evidence>
<organism evidence="9 10">
    <name type="scientific">Trichinella spiralis</name>
    <name type="common">Trichina worm</name>
    <dbReference type="NCBI Taxonomy" id="6334"/>
    <lineage>
        <taxon>Eukaryota</taxon>
        <taxon>Metazoa</taxon>
        <taxon>Ecdysozoa</taxon>
        <taxon>Nematoda</taxon>
        <taxon>Enoplea</taxon>
        <taxon>Dorylaimia</taxon>
        <taxon>Trichinellida</taxon>
        <taxon>Trichinellidae</taxon>
        <taxon>Trichinella</taxon>
    </lineage>
</organism>
<feature type="non-terminal residue" evidence="9">
    <location>
        <position position="1"/>
    </location>
</feature>
<dbReference type="PROSITE" id="PS51190">
    <property type="entry name" value="FATC"/>
    <property type="match status" value="1"/>
</dbReference>
<reference evidence="9 10" key="1">
    <citation type="submission" date="2024-07" db="EMBL/GenBank/DDBJ databases">
        <title>Enhanced genomic and transcriptomic resources for Trichinella pseudospiralis and T. spiralis underpin the discovery of pronounced molecular differences between stages and species.</title>
        <authorList>
            <person name="Pasi K.K."/>
            <person name="La Rosa G."/>
            <person name="Gomez-Morales M.A."/>
            <person name="Tosini F."/>
            <person name="Sumanam S."/>
            <person name="Young N.D."/>
            <person name="Chang B.C."/>
            <person name="Robin G.B."/>
        </authorList>
    </citation>
    <scope>NUCLEOTIDE SEQUENCE [LARGE SCALE GENOMIC DNA]</scope>
    <source>
        <strain evidence="9">ISS534</strain>
    </source>
</reference>
<dbReference type="EC" id="2.7.11.1" evidence="1"/>
<protein>
    <recommendedName>
        <fullName evidence="1">non-specific serine/threonine protein kinase</fullName>
        <ecNumber evidence="1">2.7.11.1</ecNumber>
    </recommendedName>
</protein>
<evidence type="ECO:0000256" key="2">
    <source>
        <dbReference type="ARBA" id="ARBA00022679"/>
    </source>
</evidence>
<keyword evidence="3" id="KW-0547">Nucleotide-binding</keyword>
<dbReference type="SMART" id="SM00146">
    <property type="entry name" value="PI3Kc"/>
    <property type="match status" value="1"/>
</dbReference>
<evidence type="ECO:0000259" key="8">
    <source>
        <dbReference type="PROSITE" id="PS51190"/>
    </source>
</evidence>
<accession>A0ABR3KXK3</accession>
<dbReference type="InterPro" id="IPR036940">
    <property type="entry name" value="PI3/4_kinase_cat_sf"/>
</dbReference>
<dbReference type="GO" id="GO:0016301">
    <property type="term" value="F:kinase activity"/>
    <property type="evidence" value="ECO:0007669"/>
    <property type="project" value="UniProtKB-KW"/>
</dbReference>
<keyword evidence="10" id="KW-1185">Reference proteome</keyword>
<evidence type="ECO:0000256" key="6">
    <source>
        <dbReference type="SAM" id="Coils"/>
    </source>
</evidence>
<dbReference type="SMART" id="SM01343">
    <property type="entry name" value="FATC"/>
    <property type="match status" value="1"/>
</dbReference>
<dbReference type="Pfam" id="PF02260">
    <property type="entry name" value="FATC"/>
    <property type="match status" value="1"/>
</dbReference>
<name>A0ABR3KXK3_TRISP</name>
<dbReference type="SUPFAM" id="SSF56112">
    <property type="entry name" value="Protein kinase-like (PK-like)"/>
    <property type="match status" value="1"/>
</dbReference>
<gene>
    <name evidence="9" type="ORF">TSPI_02173</name>
</gene>
<feature type="coiled-coil region" evidence="6">
    <location>
        <begin position="998"/>
        <end position="1028"/>
    </location>
</feature>
<feature type="domain" description="PI3K/PI4K catalytic" evidence="7">
    <location>
        <begin position="21"/>
        <end position="259"/>
    </location>
</feature>
<dbReference type="PROSITE" id="PS00916">
    <property type="entry name" value="PI3_4_KINASE_2"/>
    <property type="match status" value="1"/>
</dbReference>
<evidence type="ECO:0000256" key="3">
    <source>
        <dbReference type="ARBA" id="ARBA00022741"/>
    </source>
</evidence>
<dbReference type="InterPro" id="IPR011009">
    <property type="entry name" value="Kinase-like_dom_sf"/>
</dbReference>
<evidence type="ECO:0000256" key="4">
    <source>
        <dbReference type="ARBA" id="ARBA00022777"/>
    </source>
</evidence>
<dbReference type="InterPro" id="IPR050517">
    <property type="entry name" value="DDR_Repair_Kinase"/>
</dbReference>
<dbReference type="InterPro" id="IPR000403">
    <property type="entry name" value="PI3/4_kinase_cat_dom"/>
</dbReference>
<dbReference type="Gene3D" id="3.30.1010.10">
    <property type="entry name" value="Phosphatidylinositol 3-kinase Catalytic Subunit, Chain A, domain 4"/>
    <property type="match status" value="1"/>
</dbReference>
<feature type="domain" description="FATC" evidence="8">
    <location>
        <begin position="1346"/>
        <end position="1378"/>
    </location>
</feature>
<keyword evidence="2" id="KW-0808">Transferase</keyword>
<dbReference type="Proteomes" id="UP001558632">
    <property type="component" value="Unassembled WGS sequence"/>
</dbReference>
<dbReference type="Pfam" id="PF00454">
    <property type="entry name" value="PI3_PI4_kinase"/>
    <property type="match status" value="1"/>
</dbReference>
<dbReference type="InterPro" id="IPR018936">
    <property type="entry name" value="PI3/4_kinase_CS"/>
</dbReference>